<evidence type="ECO:0000313" key="3">
    <source>
        <dbReference type="Proteomes" id="UP000799764"/>
    </source>
</evidence>
<evidence type="ECO:0000313" key="2">
    <source>
        <dbReference type="EMBL" id="KAF2439908.1"/>
    </source>
</evidence>
<dbReference type="Proteomes" id="UP000799764">
    <property type="component" value="Unassembled WGS sequence"/>
</dbReference>
<sequence>HHIEDEGTSCNAASYEWGTSDAHSPIIVNDHLFYIRRNLHEFFQVLRLSDFEDTPIFVDAIYVNQEDTLEHNSQLRRM</sequence>
<keyword evidence="3" id="KW-1185">Reference proteome</keyword>
<name>A0A9P4PB11_9PLEO</name>
<protein>
    <recommendedName>
        <fullName evidence="1">Heterokaryon incompatibility domain-containing protein</fullName>
    </recommendedName>
</protein>
<accession>A0A9P4PB11</accession>
<dbReference type="EMBL" id="MU001508">
    <property type="protein sequence ID" value="KAF2439908.1"/>
    <property type="molecule type" value="Genomic_DNA"/>
</dbReference>
<feature type="non-terminal residue" evidence="2">
    <location>
        <position position="78"/>
    </location>
</feature>
<gene>
    <name evidence="2" type="ORF">P171DRAFT_318907</name>
</gene>
<dbReference type="OrthoDB" id="5386682at2759"/>
<dbReference type="AlphaFoldDB" id="A0A9P4PB11"/>
<comment type="caution">
    <text evidence="2">The sequence shown here is derived from an EMBL/GenBank/DDBJ whole genome shotgun (WGS) entry which is preliminary data.</text>
</comment>
<feature type="non-terminal residue" evidence="2">
    <location>
        <position position="1"/>
    </location>
</feature>
<dbReference type="PANTHER" id="PTHR24148">
    <property type="entry name" value="ANKYRIN REPEAT DOMAIN-CONTAINING PROTEIN 39 HOMOLOG-RELATED"/>
    <property type="match status" value="1"/>
</dbReference>
<evidence type="ECO:0000259" key="1">
    <source>
        <dbReference type="Pfam" id="PF06985"/>
    </source>
</evidence>
<feature type="domain" description="Heterokaryon incompatibility" evidence="1">
    <location>
        <begin position="12"/>
        <end position="78"/>
    </location>
</feature>
<dbReference type="Pfam" id="PF06985">
    <property type="entry name" value="HET"/>
    <property type="match status" value="1"/>
</dbReference>
<dbReference type="InterPro" id="IPR052895">
    <property type="entry name" value="HetReg/Transcr_Mod"/>
</dbReference>
<organism evidence="2 3">
    <name type="scientific">Karstenula rhodostoma CBS 690.94</name>
    <dbReference type="NCBI Taxonomy" id="1392251"/>
    <lineage>
        <taxon>Eukaryota</taxon>
        <taxon>Fungi</taxon>
        <taxon>Dikarya</taxon>
        <taxon>Ascomycota</taxon>
        <taxon>Pezizomycotina</taxon>
        <taxon>Dothideomycetes</taxon>
        <taxon>Pleosporomycetidae</taxon>
        <taxon>Pleosporales</taxon>
        <taxon>Massarineae</taxon>
        <taxon>Didymosphaeriaceae</taxon>
        <taxon>Karstenula</taxon>
    </lineage>
</organism>
<proteinExistence type="predicted"/>
<reference evidence="2" key="1">
    <citation type="journal article" date="2020" name="Stud. Mycol.">
        <title>101 Dothideomycetes genomes: a test case for predicting lifestyles and emergence of pathogens.</title>
        <authorList>
            <person name="Haridas S."/>
            <person name="Albert R."/>
            <person name="Binder M."/>
            <person name="Bloem J."/>
            <person name="Labutti K."/>
            <person name="Salamov A."/>
            <person name="Andreopoulos B."/>
            <person name="Baker S."/>
            <person name="Barry K."/>
            <person name="Bills G."/>
            <person name="Bluhm B."/>
            <person name="Cannon C."/>
            <person name="Castanera R."/>
            <person name="Culley D."/>
            <person name="Daum C."/>
            <person name="Ezra D."/>
            <person name="Gonzalez J."/>
            <person name="Henrissat B."/>
            <person name="Kuo A."/>
            <person name="Liang C."/>
            <person name="Lipzen A."/>
            <person name="Lutzoni F."/>
            <person name="Magnuson J."/>
            <person name="Mondo S."/>
            <person name="Nolan M."/>
            <person name="Ohm R."/>
            <person name="Pangilinan J."/>
            <person name="Park H.-J."/>
            <person name="Ramirez L."/>
            <person name="Alfaro M."/>
            <person name="Sun H."/>
            <person name="Tritt A."/>
            <person name="Yoshinaga Y."/>
            <person name="Zwiers L.-H."/>
            <person name="Turgeon B."/>
            <person name="Goodwin S."/>
            <person name="Spatafora J."/>
            <person name="Crous P."/>
            <person name="Grigoriev I."/>
        </authorList>
    </citation>
    <scope>NUCLEOTIDE SEQUENCE</scope>
    <source>
        <strain evidence="2">CBS 690.94</strain>
    </source>
</reference>
<dbReference type="PANTHER" id="PTHR24148:SF64">
    <property type="entry name" value="HETEROKARYON INCOMPATIBILITY DOMAIN-CONTAINING PROTEIN"/>
    <property type="match status" value="1"/>
</dbReference>
<dbReference type="InterPro" id="IPR010730">
    <property type="entry name" value="HET"/>
</dbReference>